<evidence type="ECO:0000313" key="1">
    <source>
        <dbReference type="EMBL" id="MBA0842149.1"/>
    </source>
</evidence>
<keyword evidence="2" id="KW-1185">Reference proteome</keyword>
<proteinExistence type="predicted"/>
<dbReference type="AlphaFoldDB" id="A0A7J9K7A9"/>
<evidence type="ECO:0000313" key="2">
    <source>
        <dbReference type="Proteomes" id="UP000593575"/>
    </source>
</evidence>
<protein>
    <submittedName>
        <fullName evidence="1">Uncharacterized protein</fullName>
    </submittedName>
</protein>
<sequence>MMMIQSWGLMSYLRVRIEIDIRKSLKRKKKIMLHSLKFTYAN</sequence>
<name>A0A7J9K7A9_9ROSI</name>
<feature type="non-terminal residue" evidence="1">
    <location>
        <position position="1"/>
    </location>
</feature>
<dbReference type="Proteomes" id="UP000593575">
    <property type="component" value="Unassembled WGS sequence"/>
</dbReference>
<gene>
    <name evidence="1" type="ORF">Goarm_001994</name>
</gene>
<accession>A0A7J9K7A9</accession>
<organism evidence="1 2">
    <name type="scientific">Gossypium armourianum</name>
    <dbReference type="NCBI Taxonomy" id="34283"/>
    <lineage>
        <taxon>Eukaryota</taxon>
        <taxon>Viridiplantae</taxon>
        <taxon>Streptophyta</taxon>
        <taxon>Embryophyta</taxon>
        <taxon>Tracheophyta</taxon>
        <taxon>Spermatophyta</taxon>
        <taxon>Magnoliopsida</taxon>
        <taxon>eudicotyledons</taxon>
        <taxon>Gunneridae</taxon>
        <taxon>Pentapetalae</taxon>
        <taxon>rosids</taxon>
        <taxon>malvids</taxon>
        <taxon>Malvales</taxon>
        <taxon>Malvaceae</taxon>
        <taxon>Malvoideae</taxon>
        <taxon>Gossypium</taxon>
    </lineage>
</organism>
<reference evidence="1 2" key="1">
    <citation type="journal article" date="2019" name="Genome Biol. Evol.">
        <title>Insights into the evolution of the New World diploid cottons (Gossypium, subgenus Houzingenia) based on genome sequencing.</title>
        <authorList>
            <person name="Grover C.E."/>
            <person name="Arick M.A. 2nd"/>
            <person name="Thrash A."/>
            <person name="Conover J.L."/>
            <person name="Sanders W.S."/>
            <person name="Peterson D.G."/>
            <person name="Frelichowski J.E."/>
            <person name="Scheffler J.A."/>
            <person name="Scheffler B.E."/>
            <person name="Wendel J.F."/>
        </authorList>
    </citation>
    <scope>NUCLEOTIDE SEQUENCE [LARGE SCALE GENOMIC DNA]</scope>
    <source>
        <strain evidence="1">6</strain>
        <tissue evidence="1">Leaf</tissue>
    </source>
</reference>
<dbReference type="EMBL" id="JABFAE010000012">
    <property type="protein sequence ID" value="MBA0842149.1"/>
    <property type="molecule type" value="Genomic_DNA"/>
</dbReference>
<comment type="caution">
    <text evidence="1">The sequence shown here is derived from an EMBL/GenBank/DDBJ whole genome shotgun (WGS) entry which is preliminary data.</text>
</comment>